<dbReference type="HOGENOM" id="CLU_074662_1_0_1"/>
<dbReference type="OMA" id="MSIVHCE"/>
<feature type="region of interest" description="Disordered" evidence="1">
    <location>
        <begin position="235"/>
        <end position="266"/>
    </location>
</feature>
<reference evidence="4" key="2">
    <citation type="submission" date="2020-05" db="UniProtKB">
        <authorList>
            <consortium name="EnsemblMetazoa"/>
        </authorList>
    </citation>
    <scope>IDENTIFICATION</scope>
    <source>
        <strain evidence="4">JHB</strain>
    </source>
</reference>
<evidence type="ECO:0000313" key="4">
    <source>
        <dbReference type="EnsemblMetazoa" id="CPIJ005408-PA"/>
    </source>
</evidence>
<dbReference type="EMBL" id="DS231900">
    <property type="protein sequence ID" value="EDS44813.1"/>
    <property type="molecule type" value="Genomic_DNA"/>
</dbReference>
<dbReference type="VEuPathDB" id="VectorBase:CPIJ005408"/>
<dbReference type="Proteomes" id="UP000002320">
    <property type="component" value="Unassembled WGS sequence"/>
</dbReference>
<dbReference type="EnsemblMetazoa" id="CPIJ005408-RA">
    <property type="protein sequence ID" value="CPIJ005408-PA"/>
    <property type="gene ID" value="CPIJ005408"/>
</dbReference>
<accession>B0WDR0</accession>
<keyword evidence="5" id="KW-1185">Reference proteome</keyword>
<name>B0WDR0_CULQU</name>
<sequence>MDSLIMDEIRKVLEEVRDLKRSHTNMDTKMDTILTEVQTIKGEHKRLKEDVEVLQLQHCAMDETVSNLEVQVDRVNRAALSKHAVILGVPMLPNEDAKELVHSIASAVQFDLPLGAVVEARRLLPKESGQSGSKTAPIKVVFSDELHKEELFAKKKMHGLLLSSAIAAGGSASSGGNRIIIRDELTPFGLKLLKHVRTVQEEADLKFVWPGRDGVILAKATNDAKVTTIRSTQDVLKLQRSHPKRPMDSSMLNSTIEEPDPKRHQQ</sequence>
<dbReference type="OrthoDB" id="7765339at2759"/>
<feature type="domain" description="FP protein C-terminal" evidence="2">
    <location>
        <begin position="186"/>
        <end position="238"/>
    </location>
</feature>
<proteinExistence type="predicted"/>
<dbReference type="VEuPathDB" id="VectorBase:CQUJHB017893"/>
<organism>
    <name type="scientific">Culex quinquefasciatus</name>
    <name type="common">Southern house mosquito</name>
    <name type="synonym">Culex pungens</name>
    <dbReference type="NCBI Taxonomy" id="7176"/>
    <lineage>
        <taxon>Eukaryota</taxon>
        <taxon>Metazoa</taxon>
        <taxon>Ecdysozoa</taxon>
        <taxon>Arthropoda</taxon>
        <taxon>Hexapoda</taxon>
        <taxon>Insecta</taxon>
        <taxon>Pterygota</taxon>
        <taxon>Neoptera</taxon>
        <taxon>Endopterygota</taxon>
        <taxon>Diptera</taxon>
        <taxon>Nematocera</taxon>
        <taxon>Culicoidea</taxon>
        <taxon>Culicidae</taxon>
        <taxon>Culicinae</taxon>
        <taxon>Culicini</taxon>
        <taxon>Culex</taxon>
        <taxon>Culex</taxon>
    </lineage>
</organism>
<dbReference type="InParanoid" id="B0WDR0"/>
<evidence type="ECO:0000259" key="2">
    <source>
        <dbReference type="Pfam" id="PF25298"/>
    </source>
</evidence>
<evidence type="ECO:0000313" key="3">
    <source>
        <dbReference type="EMBL" id="EDS44813.1"/>
    </source>
</evidence>
<protein>
    <recommendedName>
        <fullName evidence="2">FP protein C-terminal domain-containing protein</fullName>
    </recommendedName>
</protein>
<reference evidence="3" key="1">
    <citation type="submission" date="2007-03" db="EMBL/GenBank/DDBJ databases">
        <title>Annotation of Culex pipiens quinquefasciatus.</title>
        <authorList>
            <consortium name="The Broad Institute Genome Sequencing Platform"/>
            <person name="Atkinson P.W."/>
            <person name="Hemingway J."/>
            <person name="Christensen B.M."/>
            <person name="Higgs S."/>
            <person name="Kodira C."/>
            <person name="Hannick L."/>
            <person name="Megy K."/>
            <person name="O'Leary S."/>
            <person name="Pearson M."/>
            <person name="Haas B.J."/>
            <person name="Mauceli E."/>
            <person name="Wortman J.R."/>
            <person name="Lee N.H."/>
            <person name="Guigo R."/>
            <person name="Stanke M."/>
            <person name="Alvarado L."/>
            <person name="Amedeo P."/>
            <person name="Antoine C.H."/>
            <person name="Arensburger P."/>
            <person name="Bidwell S.L."/>
            <person name="Crawford M."/>
            <person name="Camaro F."/>
            <person name="Devon K."/>
            <person name="Engels R."/>
            <person name="Hammond M."/>
            <person name="Howarth C."/>
            <person name="Koehrsen M."/>
            <person name="Lawson D."/>
            <person name="Montgomery P."/>
            <person name="Nene V."/>
            <person name="Nusbaum C."/>
            <person name="Puiu D."/>
            <person name="Romero-Severson J."/>
            <person name="Severson D.W."/>
            <person name="Shumway M."/>
            <person name="Sisk P."/>
            <person name="Stolte C."/>
            <person name="Zeng Q."/>
            <person name="Eisenstadt E."/>
            <person name="Fraser-Liggett C."/>
            <person name="Strausberg R."/>
            <person name="Galagan J."/>
            <person name="Birren B."/>
            <person name="Collins F.H."/>
        </authorList>
    </citation>
    <scope>NUCLEOTIDE SEQUENCE [LARGE SCALE GENOMIC DNA]</scope>
    <source>
        <strain evidence="3">JHB</strain>
    </source>
</reference>
<evidence type="ECO:0000313" key="5">
    <source>
        <dbReference type="Proteomes" id="UP000002320"/>
    </source>
</evidence>
<dbReference type="KEGG" id="cqu:CpipJ_CPIJ005408"/>
<dbReference type="AlphaFoldDB" id="B0WDR0"/>
<dbReference type="InterPro" id="IPR057251">
    <property type="entry name" value="FP_C"/>
</dbReference>
<dbReference type="Pfam" id="PF25298">
    <property type="entry name" value="Baculo_FP_2nd"/>
    <property type="match status" value="1"/>
</dbReference>
<evidence type="ECO:0000256" key="1">
    <source>
        <dbReference type="SAM" id="MobiDB-lite"/>
    </source>
</evidence>
<gene>
    <name evidence="4" type="primary">6036860</name>
    <name evidence="3" type="ORF">CpipJ_CPIJ005408</name>
</gene>